<dbReference type="CDD" id="cd00019">
    <property type="entry name" value="AP2Ec"/>
    <property type="match status" value="1"/>
</dbReference>
<evidence type="ECO:0000256" key="4">
    <source>
        <dbReference type="ARBA" id="ARBA00022759"/>
    </source>
</evidence>
<evidence type="ECO:0000256" key="9">
    <source>
        <dbReference type="HAMAP-Rule" id="MF_00152"/>
    </source>
</evidence>
<dbReference type="GO" id="GO:0006284">
    <property type="term" value="P:base-excision repair"/>
    <property type="evidence" value="ECO:0007669"/>
    <property type="project" value="TreeGrafter"/>
</dbReference>
<keyword evidence="8 9" id="KW-0234">DNA repair</keyword>
<evidence type="ECO:0000256" key="6">
    <source>
        <dbReference type="ARBA" id="ARBA00022801"/>
    </source>
</evidence>
<keyword evidence="2 9" id="KW-0540">Nuclease</keyword>
<dbReference type="InterPro" id="IPR001719">
    <property type="entry name" value="AP_endonuc_2"/>
</dbReference>
<name>A0A1G5GAB6_9GAMM</name>
<dbReference type="Pfam" id="PF01261">
    <property type="entry name" value="AP_endonuc_2"/>
    <property type="match status" value="1"/>
</dbReference>
<feature type="binding site" evidence="9">
    <location>
        <position position="227"/>
    </location>
    <ligand>
        <name>Zn(2+)</name>
        <dbReference type="ChEBI" id="CHEBI:29105"/>
        <label>2</label>
    </ligand>
</feature>
<feature type="binding site" evidence="9">
    <location>
        <position position="118"/>
    </location>
    <ligand>
        <name>Zn(2+)</name>
        <dbReference type="ChEBI" id="CHEBI:29105"/>
        <label>1</label>
    </ligand>
</feature>
<reference evidence="13" key="1">
    <citation type="submission" date="2016-10" db="EMBL/GenBank/DDBJ databases">
        <authorList>
            <person name="Varghese N."/>
        </authorList>
    </citation>
    <scope>NUCLEOTIDE SEQUENCE [LARGE SCALE GENOMIC DNA]</scope>
    <source>
        <strain evidence="13">HL 19</strain>
    </source>
</reference>
<feature type="binding site" evidence="9">
    <location>
        <position position="240"/>
    </location>
    <ligand>
        <name>Zn(2+)</name>
        <dbReference type="ChEBI" id="CHEBI:29105"/>
        <label>3</label>
    </ligand>
</feature>
<keyword evidence="13" id="KW-1185">Reference proteome</keyword>
<dbReference type="Proteomes" id="UP000183104">
    <property type="component" value="Unassembled WGS sequence"/>
</dbReference>
<feature type="binding site" evidence="9">
    <location>
        <position position="156"/>
    </location>
    <ligand>
        <name>Zn(2+)</name>
        <dbReference type="ChEBI" id="CHEBI:29105"/>
        <label>2</label>
    </ligand>
</feature>
<comment type="cofactor">
    <cofactor evidence="9">
        <name>Zn(2+)</name>
        <dbReference type="ChEBI" id="CHEBI:29105"/>
    </cofactor>
    <text evidence="9">Binds 3 Zn(2+) ions.</text>
</comment>
<keyword evidence="4 9" id="KW-0255">Endonuclease</keyword>
<keyword evidence="3 9" id="KW-0479">Metal-binding</keyword>
<dbReference type="STRING" id="381306.AN478_05615"/>
<evidence type="ECO:0000259" key="11">
    <source>
        <dbReference type="Pfam" id="PF01261"/>
    </source>
</evidence>
<dbReference type="SMART" id="SM00518">
    <property type="entry name" value="AP2Ec"/>
    <property type="match status" value="1"/>
</dbReference>
<dbReference type="GO" id="GO:0008833">
    <property type="term" value="F:deoxyribonuclease IV (phage-T4-induced) activity"/>
    <property type="evidence" value="ECO:0007669"/>
    <property type="project" value="UniProtKB-UniRule"/>
</dbReference>
<feature type="region of interest" description="Disordered" evidence="10">
    <location>
        <begin position="291"/>
        <end position="312"/>
    </location>
</feature>
<dbReference type="GO" id="GO:0003906">
    <property type="term" value="F:DNA-(apurinic or apyrimidinic site) endonuclease activity"/>
    <property type="evidence" value="ECO:0007669"/>
    <property type="project" value="TreeGrafter"/>
</dbReference>
<sequence>MPSTSAASDNRLLQVGAHLSTQGGLEQALVRGAAIGADCIQIFTRNQRQWHPRGLEEREVEAFRRLRGETGIRTVMSHGSYLVNLAAPDPDKHAQSFGAMEAELERCHRLGVELLNFHPGAHMKAGREAGIERIADTLNAVCARHPDKKGVRLVLENVAGQGTTVGRNFGELAAILERLEEPERFAVCVDTAHAFAAGYDLRSAEGWEATWAELDRKLGMDRLAAVHVNDSAVPFASQKDRHANLGQGEIGAEPFRRLVTDPRTRRVPLFLETPGGTAAWEEEIAWLRTEAVAPPRTGAPSAVRDKGADPGR</sequence>
<feature type="compositionally biased region" description="Basic and acidic residues" evidence="10">
    <location>
        <begin position="303"/>
        <end position="312"/>
    </location>
</feature>
<keyword evidence="5 9" id="KW-0227">DNA damage</keyword>
<dbReference type="NCBIfam" id="NF002197">
    <property type="entry name" value="PRK01060.1-2"/>
    <property type="match status" value="1"/>
</dbReference>
<dbReference type="PANTHER" id="PTHR21445:SF0">
    <property type="entry name" value="APURINIC-APYRIMIDINIC ENDONUCLEASE"/>
    <property type="match status" value="1"/>
</dbReference>
<feature type="binding site" evidence="9">
    <location>
        <position position="242"/>
    </location>
    <ligand>
        <name>Zn(2+)</name>
        <dbReference type="ChEBI" id="CHEBI:29105"/>
        <label>3</label>
    </ligand>
</feature>
<accession>A0A1G5GAB6</accession>
<feature type="binding site" evidence="9">
    <location>
        <position position="193"/>
    </location>
    <ligand>
        <name>Zn(2+)</name>
        <dbReference type="ChEBI" id="CHEBI:29105"/>
        <label>3</label>
    </ligand>
</feature>
<evidence type="ECO:0000256" key="1">
    <source>
        <dbReference type="ARBA" id="ARBA00005340"/>
    </source>
</evidence>
<dbReference type="PROSITE" id="PS00731">
    <property type="entry name" value="AP_NUCLEASE_F2_3"/>
    <property type="match status" value="1"/>
</dbReference>
<dbReference type="AlphaFoldDB" id="A0A1G5GAB6"/>
<evidence type="ECO:0000256" key="8">
    <source>
        <dbReference type="ARBA" id="ARBA00023204"/>
    </source>
</evidence>
<dbReference type="InterPro" id="IPR013022">
    <property type="entry name" value="Xyl_isomerase-like_TIM-brl"/>
</dbReference>
<feature type="binding site" evidence="9">
    <location>
        <position position="272"/>
    </location>
    <ligand>
        <name>Zn(2+)</name>
        <dbReference type="ChEBI" id="CHEBI:29105"/>
        <label>2</label>
    </ligand>
</feature>
<comment type="similarity">
    <text evidence="1 9">Belongs to the AP endonuclease 2 family.</text>
</comment>
<dbReference type="FunFam" id="3.20.20.150:FF:000001">
    <property type="entry name" value="Probable endonuclease 4"/>
    <property type="match status" value="1"/>
</dbReference>
<feature type="binding site" evidence="9">
    <location>
        <position position="190"/>
    </location>
    <ligand>
        <name>Zn(2+)</name>
        <dbReference type="ChEBI" id="CHEBI:29105"/>
        <label>2</label>
    </ligand>
</feature>
<dbReference type="NCBIfam" id="TIGR00587">
    <property type="entry name" value="nfo"/>
    <property type="match status" value="1"/>
</dbReference>
<dbReference type="InterPro" id="IPR018246">
    <property type="entry name" value="AP_endonuc_F2_Zn_BS"/>
</dbReference>
<dbReference type="EMBL" id="FMUN01000006">
    <property type="protein sequence ID" value="SCY48444.1"/>
    <property type="molecule type" value="Genomic_DNA"/>
</dbReference>
<keyword evidence="7 9" id="KW-0862">Zinc</keyword>
<feature type="domain" description="Xylose isomerase-like TIM barrel" evidence="11">
    <location>
        <begin position="33"/>
        <end position="289"/>
    </location>
</feature>
<feature type="binding site" evidence="9">
    <location>
        <position position="156"/>
    </location>
    <ligand>
        <name>Zn(2+)</name>
        <dbReference type="ChEBI" id="CHEBI:29105"/>
        <label>1</label>
    </ligand>
</feature>
<dbReference type="RefSeq" id="WP_074471415.1">
    <property type="nucleotide sequence ID" value="NZ_FMUN01000006.1"/>
</dbReference>
<evidence type="ECO:0000256" key="10">
    <source>
        <dbReference type="SAM" id="MobiDB-lite"/>
    </source>
</evidence>
<gene>
    <name evidence="9" type="primary">nfo</name>
    <name evidence="12" type="ORF">SAMN05661077_2256</name>
</gene>
<dbReference type="HAMAP" id="MF_00152">
    <property type="entry name" value="Nfo"/>
    <property type="match status" value="1"/>
</dbReference>
<evidence type="ECO:0000256" key="5">
    <source>
        <dbReference type="ARBA" id="ARBA00022763"/>
    </source>
</evidence>
<proteinExistence type="inferred from homology"/>
<organism evidence="12 13">
    <name type="scientific">Thiohalorhabdus denitrificans</name>
    <dbReference type="NCBI Taxonomy" id="381306"/>
    <lineage>
        <taxon>Bacteria</taxon>
        <taxon>Pseudomonadati</taxon>
        <taxon>Pseudomonadota</taxon>
        <taxon>Gammaproteobacteria</taxon>
        <taxon>Thiohalorhabdales</taxon>
        <taxon>Thiohalorhabdaceae</taxon>
        <taxon>Thiohalorhabdus</taxon>
    </lineage>
</organism>
<comment type="catalytic activity">
    <reaction evidence="9">
        <text>Endonucleolytic cleavage to 5'-phosphooligonucleotide end-products.</text>
        <dbReference type="EC" id="3.1.21.2"/>
    </reaction>
</comment>
<evidence type="ECO:0000256" key="2">
    <source>
        <dbReference type="ARBA" id="ARBA00022722"/>
    </source>
</evidence>
<evidence type="ECO:0000313" key="13">
    <source>
        <dbReference type="Proteomes" id="UP000183104"/>
    </source>
</evidence>
<dbReference type="GO" id="GO:0003677">
    <property type="term" value="F:DNA binding"/>
    <property type="evidence" value="ECO:0007669"/>
    <property type="project" value="InterPro"/>
</dbReference>
<dbReference type="Gene3D" id="3.20.20.150">
    <property type="entry name" value="Divalent-metal-dependent TIM barrel enzymes"/>
    <property type="match status" value="1"/>
</dbReference>
<feature type="binding site" evidence="9">
    <location>
        <position position="78"/>
    </location>
    <ligand>
        <name>Zn(2+)</name>
        <dbReference type="ChEBI" id="CHEBI:29105"/>
        <label>1</label>
    </ligand>
</feature>
<keyword evidence="6 9" id="KW-0378">Hydrolase</keyword>
<dbReference type="EC" id="3.1.21.2" evidence="9"/>
<comment type="function">
    <text evidence="9">Endonuclease IV plays a role in DNA repair. It cleaves phosphodiester bonds at apurinic or apyrimidinic (AP) sites, generating a 3'-hydroxyl group and a 5'-terminal sugar phosphate.</text>
</comment>
<protein>
    <recommendedName>
        <fullName evidence="9">Probable endonuclease 4</fullName>
        <ecNumber evidence="9">3.1.21.2</ecNumber>
    </recommendedName>
    <alternativeName>
        <fullName evidence="9">Endodeoxyribonuclease IV</fullName>
    </alternativeName>
    <alternativeName>
        <fullName evidence="9">Endonuclease IV</fullName>
    </alternativeName>
</protein>
<dbReference type="GO" id="GO:0008270">
    <property type="term" value="F:zinc ion binding"/>
    <property type="evidence" value="ECO:0007669"/>
    <property type="project" value="UniProtKB-UniRule"/>
</dbReference>
<dbReference type="GO" id="GO:0008081">
    <property type="term" value="F:phosphoric diester hydrolase activity"/>
    <property type="evidence" value="ECO:0007669"/>
    <property type="project" value="TreeGrafter"/>
</dbReference>
<dbReference type="SUPFAM" id="SSF51658">
    <property type="entry name" value="Xylose isomerase-like"/>
    <property type="match status" value="1"/>
</dbReference>
<dbReference type="PROSITE" id="PS51432">
    <property type="entry name" value="AP_NUCLEASE_F2_4"/>
    <property type="match status" value="1"/>
</dbReference>
<dbReference type="InterPro" id="IPR036237">
    <property type="entry name" value="Xyl_isomerase-like_sf"/>
</dbReference>
<evidence type="ECO:0000256" key="7">
    <source>
        <dbReference type="ARBA" id="ARBA00022833"/>
    </source>
</evidence>
<evidence type="ECO:0000313" key="12">
    <source>
        <dbReference type="EMBL" id="SCY48444.1"/>
    </source>
</evidence>
<dbReference type="PANTHER" id="PTHR21445">
    <property type="entry name" value="ENDONUCLEASE IV ENDODEOXYRIBONUCLEASE IV"/>
    <property type="match status" value="1"/>
</dbReference>
<evidence type="ECO:0000256" key="3">
    <source>
        <dbReference type="ARBA" id="ARBA00022723"/>
    </source>
</evidence>